<dbReference type="Pfam" id="PF06985">
    <property type="entry name" value="HET"/>
    <property type="match status" value="1"/>
</dbReference>
<accession>A0AAV9HZP1</accession>
<name>A0AAV9HZP1_9PEZI</name>
<reference evidence="2" key="1">
    <citation type="journal article" date="2023" name="Mol. Phylogenet. Evol.">
        <title>Genome-scale phylogeny and comparative genomics of the fungal order Sordariales.</title>
        <authorList>
            <person name="Hensen N."/>
            <person name="Bonometti L."/>
            <person name="Westerberg I."/>
            <person name="Brannstrom I.O."/>
            <person name="Guillou S."/>
            <person name="Cros-Aarteil S."/>
            <person name="Calhoun S."/>
            <person name="Haridas S."/>
            <person name="Kuo A."/>
            <person name="Mondo S."/>
            <person name="Pangilinan J."/>
            <person name="Riley R."/>
            <person name="LaButti K."/>
            <person name="Andreopoulos B."/>
            <person name="Lipzen A."/>
            <person name="Chen C."/>
            <person name="Yan M."/>
            <person name="Daum C."/>
            <person name="Ng V."/>
            <person name="Clum A."/>
            <person name="Steindorff A."/>
            <person name="Ohm R.A."/>
            <person name="Martin F."/>
            <person name="Silar P."/>
            <person name="Natvig D.O."/>
            <person name="Lalanne C."/>
            <person name="Gautier V."/>
            <person name="Ament-Velasquez S.L."/>
            <person name="Kruys A."/>
            <person name="Hutchinson M.I."/>
            <person name="Powell A.J."/>
            <person name="Barry K."/>
            <person name="Miller A.N."/>
            <person name="Grigoriev I.V."/>
            <person name="Debuchy R."/>
            <person name="Gladieux P."/>
            <person name="Hiltunen Thoren M."/>
            <person name="Johannesson H."/>
        </authorList>
    </citation>
    <scope>NUCLEOTIDE SEQUENCE</scope>
    <source>
        <strain evidence="2">PSN324</strain>
    </source>
</reference>
<evidence type="ECO:0000259" key="1">
    <source>
        <dbReference type="Pfam" id="PF06985"/>
    </source>
</evidence>
<sequence>MELADRDDVPWLFFGLASEALDRDVAHQEFFESHQQDIDLRIPEWFWSELKARWKHLRETASSSAYKQKQKHLRKCYDFARTLAGFQDLEKDIAQEEGSQLPLILLSVHMLLYLISTVFVSAKLPRSILSSKSTQLLVERMVVENGWCRKRLNFLDSIRLFYPALYFMASFRPPGLPTDNHRLCTATKCHVTTGLAQPLHRTPGCQCQDIHVPLEQVLNIVSEGGIPLIRITRPQPSGDFQLEVVPYTRSLNFVAISHVWSNRQFGSAENSLPSCQVEYLESTIAQLPPDLVSRRDTTEYSAPSSAIKPPRTFEYFWLDTFCIPQDPEHSDLKNKAIGSMNLIHAAATQTIVFDSALQKLDAGQLPSSLIVSGRPTFYAPNDEALLDVTAHICASNWMGRAWTLQEAVLSENLVFSAQRLNYVRQDILRLVETSLNVREHRYYARGTADRAARFVNAHTRLQSRTTTMTQDLPLILMNMSGMNGNVISQFADSDQKMKLLIYSLGELPIELLFSQCARMGCRQTDSWIPLEVVPESFLEESVLRLSNDGFLFHSKNASPLQFYTVSPPAVWHRDGQALLTISDRPGKMERRYLVKAVPNTTERQATVISEKGWVILFEGQLASSSRAARFIISRTTGSKVYLHFDCSMELVQLFQDSPEYNKINQASSHNWTARRADSADEFIIERSPLTPESLSFVRPQNPAQYSDRFVAVVEFIYFGMSYLERWILRRIFGDENNMGWPIGVAFYLFKTMEIAWIEQALRTVAHKAWIKTYAPTWKPTGVWKWFWKLSNYEPPIPFSTINKLLSSHSICFFLEGHWHMVALISWYWVELFPKEELLICANVEISKLH</sequence>
<evidence type="ECO:0000313" key="3">
    <source>
        <dbReference type="Proteomes" id="UP001321749"/>
    </source>
</evidence>
<comment type="caution">
    <text evidence="2">The sequence shown here is derived from an EMBL/GenBank/DDBJ whole genome shotgun (WGS) entry which is preliminary data.</text>
</comment>
<proteinExistence type="predicted"/>
<protein>
    <recommendedName>
        <fullName evidence="1">Heterokaryon incompatibility domain-containing protein</fullName>
    </recommendedName>
</protein>
<reference evidence="2" key="2">
    <citation type="submission" date="2023-06" db="EMBL/GenBank/DDBJ databases">
        <authorList>
            <consortium name="Lawrence Berkeley National Laboratory"/>
            <person name="Mondo S.J."/>
            <person name="Hensen N."/>
            <person name="Bonometti L."/>
            <person name="Westerberg I."/>
            <person name="Brannstrom I.O."/>
            <person name="Guillou S."/>
            <person name="Cros-Aarteil S."/>
            <person name="Calhoun S."/>
            <person name="Haridas S."/>
            <person name="Kuo A."/>
            <person name="Pangilinan J."/>
            <person name="Riley R."/>
            <person name="Labutti K."/>
            <person name="Andreopoulos B."/>
            <person name="Lipzen A."/>
            <person name="Chen C."/>
            <person name="Yanf M."/>
            <person name="Daum C."/>
            <person name="Ng V."/>
            <person name="Clum A."/>
            <person name="Steindorff A."/>
            <person name="Ohm R."/>
            <person name="Martin F."/>
            <person name="Silar P."/>
            <person name="Natvig D."/>
            <person name="Lalanne C."/>
            <person name="Gautier V."/>
            <person name="Ament-Velasquez S.L."/>
            <person name="Kruys A."/>
            <person name="Hutchinson M.I."/>
            <person name="Powell A.J."/>
            <person name="Barry K."/>
            <person name="Miller A.N."/>
            <person name="Grigoriev I.V."/>
            <person name="Debuchy R."/>
            <person name="Gladieux P."/>
            <person name="Thoren M.H."/>
            <person name="Johannesson H."/>
        </authorList>
    </citation>
    <scope>NUCLEOTIDE SEQUENCE</scope>
    <source>
        <strain evidence="2">PSN324</strain>
    </source>
</reference>
<gene>
    <name evidence="2" type="ORF">QBC42DRAFT_302697</name>
</gene>
<dbReference type="InterPro" id="IPR010730">
    <property type="entry name" value="HET"/>
</dbReference>
<feature type="domain" description="Heterokaryon incompatibility" evidence="1">
    <location>
        <begin position="253"/>
        <end position="406"/>
    </location>
</feature>
<dbReference type="EMBL" id="MU864932">
    <property type="protein sequence ID" value="KAK4466369.1"/>
    <property type="molecule type" value="Genomic_DNA"/>
</dbReference>
<organism evidence="2 3">
    <name type="scientific">Cladorrhinum samala</name>
    <dbReference type="NCBI Taxonomy" id="585594"/>
    <lineage>
        <taxon>Eukaryota</taxon>
        <taxon>Fungi</taxon>
        <taxon>Dikarya</taxon>
        <taxon>Ascomycota</taxon>
        <taxon>Pezizomycotina</taxon>
        <taxon>Sordariomycetes</taxon>
        <taxon>Sordariomycetidae</taxon>
        <taxon>Sordariales</taxon>
        <taxon>Podosporaceae</taxon>
        <taxon>Cladorrhinum</taxon>
    </lineage>
</organism>
<dbReference type="AlphaFoldDB" id="A0AAV9HZP1"/>
<dbReference type="Proteomes" id="UP001321749">
    <property type="component" value="Unassembled WGS sequence"/>
</dbReference>
<dbReference type="PANTHER" id="PTHR39596">
    <property type="match status" value="1"/>
</dbReference>
<evidence type="ECO:0000313" key="2">
    <source>
        <dbReference type="EMBL" id="KAK4466369.1"/>
    </source>
</evidence>
<dbReference type="PANTHER" id="PTHR39596:SF2">
    <property type="entry name" value="HET DOMAIN PROTEIN (AFU_ORTHOLOGUE AFUA_1G17550)-RELATED"/>
    <property type="match status" value="1"/>
</dbReference>
<keyword evidence="3" id="KW-1185">Reference proteome</keyword>